<comment type="similarity">
    <text evidence="3 11">Belongs to the glyceraldehyde-3-phosphate dehydrogenase family.</text>
</comment>
<dbReference type="CDD" id="cd05214">
    <property type="entry name" value="GAPDH_I_N"/>
    <property type="match status" value="1"/>
</dbReference>
<keyword evidence="5 12" id="KW-0324">Glycolysis</keyword>
<proteinExistence type="inferred from homology"/>
<dbReference type="FunFam" id="3.30.360.10:FF:000002">
    <property type="entry name" value="Glyceraldehyde-3-phosphate dehydrogenase"/>
    <property type="match status" value="1"/>
</dbReference>
<dbReference type="Gene3D" id="3.40.50.720">
    <property type="entry name" value="NAD(P)-binding Rossmann-like Domain"/>
    <property type="match status" value="1"/>
</dbReference>
<evidence type="ECO:0000256" key="2">
    <source>
        <dbReference type="ARBA" id="ARBA00005215"/>
    </source>
</evidence>
<reference evidence="15" key="2">
    <citation type="journal article" date="2018" name="Nat. Commun.">
        <title>Extreme sensitivity to ultraviolet light in the fungal pathogen causing white-nose syndrome of bats.</title>
        <authorList>
            <person name="Palmer J.M."/>
            <person name="Drees K.P."/>
            <person name="Foster J.T."/>
            <person name="Lindner D.L."/>
        </authorList>
    </citation>
    <scope>NUCLEOTIDE SEQUENCE [LARGE SCALE GENOMIC DNA]</scope>
    <source>
        <strain evidence="15">UAMH 10579</strain>
    </source>
</reference>
<evidence type="ECO:0000313" key="15">
    <source>
        <dbReference type="Proteomes" id="UP000091956"/>
    </source>
</evidence>
<dbReference type="PROSITE" id="PS00071">
    <property type="entry name" value="GAPDH"/>
    <property type="match status" value="1"/>
</dbReference>
<dbReference type="Pfam" id="PF02800">
    <property type="entry name" value="Gp_dh_C"/>
    <property type="match status" value="1"/>
</dbReference>
<sequence length="364" mass="39497">MPATLDGRESLLPLVPQEIIKVGINGWGRIGRVAFRNSLSRKDIRIVAINHTCASIADIIHQILFDSTHGPLSRSVDVKQNAVFAVDANTLSVCGEHVHLTSERDPKFLDWTISGAEYIIESTGKFTTSSLASLHIEHAGAKRVLISAPSKDAPTFVYGVNTSQYPIINPPSIVSCASCTTNCLAPLAKTLNDKFGIVQALMTTVHASTRSQPVLDGYSKRDRRAGRAVLGNVIPTTTGAAKAVSTVLPELAGKMTGISLRVPTNNVSLVDLTINFEHETSLAEILTQLELASMGPLQGVLTVEHSELVSCDFQGNPHSCVVDAKACVELNPKFFKILAWYDNEWAYSSRLLDMLTMMAKFDRL</sequence>
<dbReference type="Proteomes" id="UP000091956">
    <property type="component" value="Unassembled WGS sequence"/>
</dbReference>
<dbReference type="STRING" id="342668.A0A2P2SY63"/>
<feature type="domain" description="Glyceraldehyde 3-phosphate dehydrogenase NAD(P) binding" evidence="13">
    <location>
        <begin position="20"/>
        <end position="179"/>
    </location>
</feature>
<keyword evidence="9 12" id="KW-0520">NAD</keyword>
<dbReference type="InterPro" id="IPR006424">
    <property type="entry name" value="Glyceraldehyde-3-P_DH_1"/>
</dbReference>
<reference evidence="14 15" key="1">
    <citation type="submission" date="2016-03" db="EMBL/GenBank/DDBJ databases">
        <title>Comparative genomics of Pseudogymnoascus destructans, the fungus causing white-nose syndrome of bats.</title>
        <authorList>
            <person name="Palmer J.M."/>
            <person name="Drees K.P."/>
            <person name="Foster J.T."/>
            <person name="Lindner D.L."/>
        </authorList>
    </citation>
    <scope>NUCLEOTIDE SEQUENCE [LARGE SCALE GENOMIC DNA]</scope>
    <source>
        <strain evidence="14 15">UAMH 10579</strain>
    </source>
</reference>
<dbReference type="PRINTS" id="PR00078">
    <property type="entry name" value="G3PDHDRGNASE"/>
</dbReference>
<dbReference type="OrthoDB" id="1152826at2759"/>
<evidence type="ECO:0000313" key="14">
    <source>
        <dbReference type="EMBL" id="OBU01185.1"/>
    </source>
</evidence>
<comment type="pathway">
    <text evidence="2">Carbohydrate biosynthesis; Calvin cycle.</text>
</comment>
<dbReference type="AlphaFoldDB" id="A0A2P2SY63"/>
<feature type="active site" description="Nucleophile" evidence="7">
    <location>
        <position position="179"/>
    </location>
</feature>
<dbReference type="PANTHER" id="PTHR10836">
    <property type="entry name" value="GLYCERALDEHYDE 3-PHOSPHATE DEHYDROGENASE"/>
    <property type="match status" value="1"/>
</dbReference>
<keyword evidence="4 12" id="KW-0560">Oxidoreductase</keyword>
<evidence type="ECO:0000256" key="12">
    <source>
        <dbReference type="RuleBase" id="RU361160"/>
    </source>
</evidence>
<evidence type="ECO:0000259" key="13">
    <source>
        <dbReference type="SMART" id="SM00846"/>
    </source>
</evidence>
<dbReference type="UniPathway" id="UPA00109">
    <property type="reaction ID" value="UER00184"/>
</dbReference>
<dbReference type="InterPro" id="IPR020831">
    <property type="entry name" value="GlycerAld/Erythrose_P_DH"/>
</dbReference>
<organism evidence="14 15">
    <name type="scientific">Pseudogymnoascus verrucosus</name>
    <dbReference type="NCBI Taxonomy" id="342668"/>
    <lineage>
        <taxon>Eukaryota</taxon>
        <taxon>Fungi</taxon>
        <taxon>Dikarya</taxon>
        <taxon>Ascomycota</taxon>
        <taxon>Pezizomycotina</taxon>
        <taxon>Leotiomycetes</taxon>
        <taxon>Thelebolales</taxon>
        <taxon>Thelebolaceae</taxon>
        <taxon>Pseudogymnoascus</taxon>
    </lineage>
</organism>
<dbReference type="CDD" id="cd18126">
    <property type="entry name" value="GAPDH_I_C"/>
    <property type="match status" value="1"/>
</dbReference>
<comment type="subunit">
    <text evidence="12">Homotetramer.</text>
</comment>
<evidence type="ECO:0000256" key="10">
    <source>
        <dbReference type="PIRSR" id="PIRSR000149-4"/>
    </source>
</evidence>
<dbReference type="EMBL" id="KV460207">
    <property type="protein sequence ID" value="OBU01185.1"/>
    <property type="molecule type" value="Genomic_DNA"/>
</dbReference>
<comment type="pathway">
    <text evidence="1 12">Carbohydrate degradation; glycolysis; pyruvate from D-glyceraldehyde 3-phosphate: step 1/5.</text>
</comment>
<feature type="binding site" evidence="9">
    <location>
        <begin position="29"/>
        <end position="30"/>
    </location>
    <ligand>
        <name>NAD(+)</name>
        <dbReference type="ChEBI" id="CHEBI:57540"/>
    </ligand>
</feature>
<dbReference type="SUPFAM" id="SSF51735">
    <property type="entry name" value="NAD(P)-binding Rossmann-fold domains"/>
    <property type="match status" value="1"/>
</dbReference>
<evidence type="ECO:0000256" key="1">
    <source>
        <dbReference type="ARBA" id="ARBA00004869"/>
    </source>
</evidence>
<dbReference type="FunFam" id="3.40.50.720:FF:000001">
    <property type="entry name" value="Glyceraldehyde-3-phosphate dehydrogenase"/>
    <property type="match status" value="1"/>
</dbReference>
<feature type="binding site" evidence="8">
    <location>
        <position position="261"/>
    </location>
    <ligand>
        <name>D-glyceraldehyde 3-phosphate</name>
        <dbReference type="ChEBI" id="CHEBI:59776"/>
    </ligand>
</feature>
<dbReference type="Gene3D" id="3.30.360.10">
    <property type="entry name" value="Dihydrodipicolinate Reductase, domain 2"/>
    <property type="match status" value="1"/>
</dbReference>
<feature type="binding site" evidence="9">
    <location>
        <position position="343"/>
    </location>
    <ligand>
        <name>NAD(+)</name>
        <dbReference type="ChEBI" id="CHEBI:57540"/>
    </ligand>
</feature>
<comment type="catalytic activity">
    <reaction evidence="12">
        <text>D-glyceraldehyde 3-phosphate + phosphate + NAD(+) = (2R)-3-phospho-glyceroyl phosphate + NADH + H(+)</text>
        <dbReference type="Rhea" id="RHEA:10300"/>
        <dbReference type="ChEBI" id="CHEBI:15378"/>
        <dbReference type="ChEBI" id="CHEBI:43474"/>
        <dbReference type="ChEBI" id="CHEBI:57540"/>
        <dbReference type="ChEBI" id="CHEBI:57604"/>
        <dbReference type="ChEBI" id="CHEBI:57945"/>
        <dbReference type="ChEBI" id="CHEBI:59776"/>
        <dbReference type="EC" id="1.2.1.12"/>
    </reaction>
</comment>
<gene>
    <name evidence="14" type="ORF">VE01_00662</name>
</gene>
<dbReference type="InterPro" id="IPR020828">
    <property type="entry name" value="GlycerAld_3-P_DH_NAD(P)-bd"/>
</dbReference>
<feature type="binding site" evidence="8">
    <location>
        <position position="209"/>
    </location>
    <ligand>
        <name>D-glyceraldehyde 3-phosphate</name>
        <dbReference type="ChEBI" id="CHEBI:59776"/>
    </ligand>
</feature>
<evidence type="ECO:0000256" key="5">
    <source>
        <dbReference type="ARBA" id="ARBA00023152"/>
    </source>
</evidence>
<dbReference type="InterPro" id="IPR036291">
    <property type="entry name" value="NAD(P)-bd_dom_sf"/>
</dbReference>
<evidence type="ECO:0000256" key="4">
    <source>
        <dbReference type="ARBA" id="ARBA00023002"/>
    </source>
</evidence>
<dbReference type="GO" id="GO:0047100">
    <property type="term" value="F:glyceraldehyde-3-phosphate dehydrogenase (NADP+) (phosphorylating) activity"/>
    <property type="evidence" value="ECO:0007669"/>
    <property type="project" value="UniProtKB-EC"/>
</dbReference>
<dbReference type="RefSeq" id="XP_018134917.1">
    <property type="nucleotide sequence ID" value="XM_018270190.2"/>
</dbReference>
<feature type="binding site" evidence="9">
    <location>
        <position position="147"/>
    </location>
    <ligand>
        <name>NAD(+)</name>
        <dbReference type="ChEBI" id="CHEBI:57540"/>
    </ligand>
</feature>
<dbReference type="GO" id="GO:0050661">
    <property type="term" value="F:NADP binding"/>
    <property type="evidence" value="ECO:0007669"/>
    <property type="project" value="InterPro"/>
</dbReference>
<feature type="site" description="Activates thiol group during catalysis" evidence="10">
    <location>
        <position position="206"/>
    </location>
</feature>
<evidence type="ECO:0000256" key="9">
    <source>
        <dbReference type="PIRSR" id="PIRSR000149-3"/>
    </source>
</evidence>
<dbReference type="GO" id="GO:0006006">
    <property type="term" value="P:glucose metabolic process"/>
    <property type="evidence" value="ECO:0007669"/>
    <property type="project" value="InterPro"/>
</dbReference>
<dbReference type="PIRSF" id="PIRSF000149">
    <property type="entry name" value="GAP_DH"/>
    <property type="match status" value="1"/>
</dbReference>
<evidence type="ECO:0000256" key="3">
    <source>
        <dbReference type="ARBA" id="ARBA00007406"/>
    </source>
</evidence>
<dbReference type="EC" id="1.2.1.12" evidence="12"/>
<evidence type="ECO:0000256" key="8">
    <source>
        <dbReference type="PIRSR" id="PIRSR000149-2"/>
    </source>
</evidence>
<dbReference type="PANTHER" id="PTHR10836:SF134">
    <property type="entry name" value="GLYCERALDEHYDE-3-PHOSPHATE DEHYDROGENASE (PHOSPHORYLATING)"/>
    <property type="match status" value="1"/>
</dbReference>
<keyword evidence="9" id="KW-0547">Nucleotide-binding</keyword>
<dbReference type="NCBIfam" id="TIGR01534">
    <property type="entry name" value="GAPDH-I"/>
    <property type="match status" value="1"/>
</dbReference>
<dbReference type="InterPro" id="IPR020829">
    <property type="entry name" value="GlycerAld_3-P_DH_cat"/>
</dbReference>
<evidence type="ECO:0000256" key="6">
    <source>
        <dbReference type="ARBA" id="ARBA00052787"/>
    </source>
</evidence>
<dbReference type="Pfam" id="PF00044">
    <property type="entry name" value="Gp_dh_N"/>
    <property type="match status" value="1"/>
</dbReference>
<evidence type="ECO:0000256" key="11">
    <source>
        <dbReference type="RuleBase" id="RU000397"/>
    </source>
</evidence>
<dbReference type="InterPro" id="IPR020830">
    <property type="entry name" value="GlycerAld_3-P_DH_AS"/>
</dbReference>
<dbReference type="GO" id="GO:0005829">
    <property type="term" value="C:cytosol"/>
    <property type="evidence" value="ECO:0007669"/>
    <property type="project" value="TreeGrafter"/>
</dbReference>
<dbReference type="GO" id="GO:0006096">
    <property type="term" value="P:glycolytic process"/>
    <property type="evidence" value="ECO:0007669"/>
    <property type="project" value="UniProtKB-UniPathway"/>
</dbReference>
<dbReference type="GO" id="GO:0004365">
    <property type="term" value="F:glyceraldehyde-3-phosphate dehydrogenase (NAD+) (phosphorylating) activity"/>
    <property type="evidence" value="ECO:0007669"/>
    <property type="project" value="UniProtKB-UniRule"/>
</dbReference>
<feature type="binding site" evidence="8">
    <location>
        <begin position="178"/>
        <end position="180"/>
    </location>
    <ligand>
        <name>D-glyceraldehyde 3-phosphate</name>
        <dbReference type="ChEBI" id="CHEBI:59776"/>
    </ligand>
</feature>
<accession>A0A2P2SY63</accession>
<protein>
    <recommendedName>
        <fullName evidence="12">Glyceraldehyde-3-phosphate dehydrogenase</fullName>
        <ecNumber evidence="12">1.2.1.12</ecNumber>
    </recommendedName>
</protein>
<feature type="binding site" evidence="9">
    <location>
        <position position="104"/>
    </location>
    <ligand>
        <name>NAD(+)</name>
        <dbReference type="ChEBI" id="CHEBI:57540"/>
    </ligand>
</feature>
<dbReference type="SMART" id="SM00846">
    <property type="entry name" value="Gp_dh_N"/>
    <property type="match status" value="1"/>
</dbReference>
<evidence type="ECO:0000256" key="7">
    <source>
        <dbReference type="PIRSR" id="PIRSR000149-1"/>
    </source>
</evidence>
<feature type="binding site" evidence="8">
    <location>
        <begin position="238"/>
        <end position="239"/>
    </location>
    <ligand>
        <name>D-glyceraldehyde 3-phosphate</name>
        <dbReference type="ChEBI" id="CHEBI:59776"/>
    </ligand>
</feature>
<dbReference type="GeneID" id="28834048"/>
<dbReference type="SUPFAM" id="SSF55347">
    <property type="entry name" value="Glyceraldehyde-3-phosphate dehydrogenase-like, C-terminal domain"/>
    <property type="match status" value="1"/>
</dbReference>
<keyword evidence="15" id="KW-1185">Reference proteome</keyword>
<dbReference type="GO" id="GO:0051287">
    <property type="term" value="F:NAD binding"/>
    <property type="evidence" value="ECO:0007669"/>
    <property type="project" value="UniProtKB-UniRule"/>
</dbReference>
<comment type="catalytic activity">
    <reaction evidence="6">
        <text>D-glyceraldehyde 3-phosphate + phosphate + NADP(+) = (2R)-3-phospho-glyceroyl phosphate + NADPH + H(+)</text>
        <dbReference type="Rhea" id="RHEA:10296"/>
        <dbReference type="ChEBI" id="CHEBI:15378"/>
        <dbReference type="ChEBI" id="CHEBI:43474"/>
        <dbReference type="ChEBI" id="CHEBI:57604"/>
        <dbReference type="ChEBI" id="CHEBI:57783"/>
        <dbReference type="ChEBI" id="CHEBI:58349"/>
        <dbReference type="ChEBI" id="CHEBI:59776"/>
        <dbReference type="EC" id="1.2.1.13"/>
    </reaction>
</comment>
<name>A0A2P2SY63_9PEZI</name>